<proteinExistence type="predicted"/>
<organism evidence="2 3">
    <name type="scientific">Mycobacterium avium</name>
    <dbReference type="NCBI Taxonomy" id="1764"/>
    <lineage>
        <taxon>Bacteria</taxon>
        <taxon>Bacillati</taxon>
        <taxon>Actinomycetota</taxon>
        <taxon>Actinomycetes</taxon>
        <taxon>Mycobacteriales</taxon>
        <taxon>Mycobacteriaceae</taxon>
        <taxon>Mycobacterium</taxon>
        <taxon>Mycobacterium avium complex (MAC)</taxon>
    </lineage>
</organism>
<comment type="caution">
    <text evidence="2">The sequence shown here is derived from an EMBL/GenBank/DDBJ whole genome shotgun (WGS) entry which is preliminary data.</text>
</comment>
<reference evidence="2 3" key="1">
    <citation type="submission" date="2017-08" db="EMBL/GenBank/DDBJ databases">
        <title>Phylogenetic analysis of Mycobacterium avium complex whole genomes.</title>
        <authorList>
            <person name="Caverly L.J."/>
            <person name="Spilker T."/>
            <person name="Lipuma J."/>
        </authorList>
    </citation>
    <scope>NUCLEOTIDE SEQUENCE [LARGE SCALE GENOMIC DNA]</scope>
    <source>
        <strain evidence="2 3">FLAC0165</strain>
    </source>
</reference>
<dbReference type="InterPro" id="IPR025159">
    <property type="entry name" value="AbiEi_N"/>
</dbReference>
<dbReference type="Pfam" id="PF13338">
    <property type="entry name" value="AbiEi_4"/>
    <property type="match status" value="1"/>
</dbReference>
<evidence type="ECO:0000313" key="2">
    <source>
        <dbReference type="EMBL" id="PBA23707.1"/>
    </source>
</evidence>
<gene>
    <name evidence="2" type="ORF">CKJ66_26860</name>
</gene>
<sequence length="230" mass="24284">MGSSAASEADLAIEAAGQWGMFTAAQATRLGLSRKRLTQLTTAGRIHHADTRGIYRFAGAPEDITLDTLRALWLALDPESFAGERIRRLHTGGTDAIVSHLAAAHYVHGLGSLHPDHLDFTVAAPRRSNNPLVRFRVTEHTSFQIVAGLPVTTIAQTVADLYTDGIDAGHLGDILTDALLSAAADITAITAALDPLTGNSGRDTVLHALAVVGAPESLAEANELLFASRR</sequence>
<protein>
    <recommendedName>
        <fullName evidence="1">AbiEi antitoxin N-terminal domain-containing protein</fullName>
    </recommendedName>
</protein>
<evidence type="ECO:0000313" key="3">
    <source>
        <dbReference type="Proteomes" id="UP000217768"/>
    </source>
</evidence>
<evidence type="ECO:0000259" key="1">
    <source>
        <dbReference type="Pfam" id="PF13338"/>
    </source>
</evidence>
<dbReference type="Proteomes" id="UP000217768">
    <property type="component" value="Unassembled WGS sequence"/>
</dbReference>
<name>A0A2A2ZAY6_MYCAV</name>
<feature type="domain" description="AbiEi antitoxin N-terminal" evidence="1">
    <location>
        <begin position="11"/>
        <end position="58"/>
    </location>
</feature>
<accession>A0A2A2ZAY6</accession>
<dbReference type="RefSeq" id="WP_095795245.1">
    <property type="nucleotide sequence ID" value="NZ_NSFD01000056.1"/>
</dbReference>
<dbReference type="EMBL" id="NSFD01000056">
    <property type="protein sequence ID" value="PBA23707.1"/>
    <property type="molecule type" value="Genomic_DNA"/>
</dbReference>
<dbReference type="AlphaFoldDB" id="A0A2A2ZAY6"/>